<dbReference type="EMBL" id="KZ857405">
    <property type="protein sequence ID" value="RDX49530.1"/>
    <property type="molecule type" value="Genomic_DNA"/>
</dbReference>
<protein>
    <submittedName>
        <fullName evidence="1">Uncharacterized protein</fullName>
    </submittedName>
</protein>
<evidence type="ECO:0000313" key="2">
    <source>
        <dbReference type="Proteomes" id="UP000256964"/>
    </source>
</evidence>
<proteinExistence type="predicted"/>
<gene>
    <name evidence="1" type="ORF">OH76DRAFT_537294</name>
</gene>
<dbReference type="AlphaFoldDB" id="A0A371DAI0"/>
<name>A0A371DAI0_9APHY</name>
<reference evidence="1 2" key="1">
    <citation type="journal article" date="2018" name="Biotechnol. Biofuels">
        <title>Integrative visual omics of the white-rot fungus Polyporus brumalis exposes the biotechnological potential of its oxidative enzymes for delignifying raw plant biomass.</title>
        <authorList>
            <person name="Miyauchi S."/>
            <person name="Rancon A."/>
            <person name="Drula E."/>
            <person name="Hage H."/>
            <person name="Chaduli D."/>
            <person name="Favel A."/>
            <person name="Grisel S."/>
            <person name="Henrissat B."/>
            <person name="Herpoel-Gimbert I."/>
            <person name="Ruiz-Duenas F.J."/>
            <person name="Chevret D."/>
            <person name="Hainaut M."/>
            <person name="Lin J."/>
            <person name="Wang M."/>
            <person name="Pangilinan J."/>
            <person name="Lipzen A."/>
            <person name="Lesage-Meessen L."/>
            <person name="Navarro D."/>
            <person name="Riley R."/>
            <person name="Grigoriev I.V."/>
            <person name="Zhou S."/>
            <person name="Raouche S."/>
            <person name="Rosso M.N."/>
        </authorList>
    </citation>
    <scope>NUCLEOTIDE SEQUENCE [LARGE SCALE GENOMIC DNA]</scope>
    <source>
        <strain evidence="1 2">BRFM 1820</strain>
    </source>
</reference>
<keyword evidence="2" id="KW-1185">Reference proteome</keyword>
<sequence>MTHRCTRQACRQPGASCEYPVICATRDSPPALTVPQRPSITTRRSHIVPVSSPGHRGVSRTPEARAGVLVSSRVHLQHMTHSPGFRRCIRSQLHTTPRRHGHRDRSCPDSVSTTVRVAAAQHLPGTVSSTPCSDMRHAGLGLKLETRTLVCIKVKLCVRDRGRDGLR</sequence>
<organism evidence="1 2">
    <name type="scientific">Lentinus brumalis</name>
    <dbReference type="NCBI Taxonomy" id="2498619"/>
    <lineage>
        <taxon>Eukaryota</taxon>
        <taxon>Fungi</taxon>
        <taxon>Dikarya</taxon>
        <taxon>Basidiomycota</taxon>
        <taxon>Agaricomycotina</taxon>
        <taxon>Agaricomycetes</taxon>
        <taxon>Polyporales</taxon>
        <taxon>Polyporaceae</taxon>
        <taxon>Lentinus</taxon>
    </lineage>
</organism>
<accession>A0A371DAI0</accession>
<dbReference type="Proteomes" id="UP000256964">
    <property type="component" value="Unassembled WGS sequence"/>
</dbReference>
<evidence type="ECO:0000313" key="1">
    <source>
        <dbReference type="EMBL" id="RDX49530.1"/>
    </source>
</evidence>